<dbReference type="GO" id="GO:0046872">
    <property type="term" value="F:metal ion binding"/>
    <property type="evidence" value="ECO:0007669"/>
    <property type="project" value="UniProtKB-KW"/>
</dbReference>
<keyword evidence="3" id="KW-1185">Reference proteome</keyword>
<evidence type="ECO:0000313" key="2">
    <source>
        <dbReference type="EMBL" id="KAG6654404.1"/>
    </source>
</evidence>
<accession>A0A8T1QJP6</accession>
<dbReference type="GO" id="GO:0005524">
    <property type="term" value="F:ATP binding"/>
    <property type="evidence" value="ECO:0007669"/>
    <property type="project" value="UniProtKB-KW"/>
</dbReference>
<dbReference type="Pfam" id="PF01812">
    <property type="entry name" value="5-FTHF_cyc-lig"/>
    <property type="match status" value="1"/>
</dbReference>
<name>A0A8T1QJP6_CARIL</name>
<dbReference type="FunFam" id="3.40.50.10420:FF:000003">
    <property type="entry name" value="5-formyltetrahydrofolate cyclo-ligase"/>
    <property type="match status" value="1"/>
</dbReference>
<dbReference type="EC" id="6.3.3.2" evidence="1"/>
<dbReference type="EMBL" id="CM031813">
    <property type="protein sequence ID" value="KAG6654404.1"/>
    <property type="molecule type" value="Genomic_DNA"/>
</dbReference>
<comment type="cofactor">
    <cofactor evidence="1">
        <name>Mg(2+)</name>
        <dbReference type="ChEBI" id="CHEBI:18420"/>
    </cofactor>
</comment>
<dbReference type="AlphaFoldDB" id="A0A8T1QJP6"/>
<proteinExistence type="inferred from homology"/>
<dbReference type="GO" id="GO:0030272">
    <property type="term" value="F:5-formyltetrahydrofolate cyclo-ligase activity"/>
    <property type="evidence" value="ECO:0007669"/>
    <property type="project" value="UniProtKB-EC"/>
</dbReference>
<dbReference type="GO" id="GO:0005739">
    <property type="term" value="C:mitochondrion"/>
    <property type="evidence" value="ECO:0007669"/>
    <property type="project" value="TreeGrafter"/>
</dbReference>
<dbReference type="GO" id="GO:0035999">
    <property type="term" value="P:tetrahydrofolate interconversion"/>
    <property type="evidence" value="ECO:0007669"/>
    <property type="project" value="TreeGrafter"/>
</dbReference>
<dbReference type="PANTHER" id="PTHR23407">
    <property type="entry name" value="ATPASE INHIBITOR/5-FORMYLTETRAHYDROFOLATE CYCLO-LIGASE"/>
    <property type="match status" value="1"/>
</dbReference>
<comment type="caution">
    <text evidence="2">The sequence shown here is derived from an EMBL/GenBank/DDBJ whole genome shotgun (WGS) entry which is preliminary data.</text>
</comment>
<evidence type="ECO:0000256" key="1">
    <source>
        <dbReference type="RuleBase" id="RU361279"/>
    </source>
</evidence>
<dbReference type="InterPro" id="IPR002698">
    <property type="entry name" value="FTHF_cligase"/>
</dbReference>
<keyword evidence="1" id="KW-0460">Magnesium</keyword>
<comment type="catalytic activity">
    <reaction evidence="1">
        <text>(6S)-5-formyl-5,6,7,8-tetrahydrofolate + ATP = (6R)-5,10-methenyltetrahydrofolate + ADP + phosphate</text>
        <dbReference type="Rhea" id="RHEA:10488"/>
        <dbReference type="ChEBI" id="CHEBI:30616"/>
        <dbReference type="ChEBI" id="CHEBI:43474"/>
        <dbReference type="ChEBI" id="CHEBI:57455"/>
        <dbReference type="ChEBI" id="CHEBI:57457"/>
        <dbReference type="ChEBI" id="CHEBI:456216"/>
        <dbReference type="EC" id="6.3.3.2"/>
    </reaction>
</comment>
<dbReference type="NCBIfam" id="TIGR02727">
    <property type="entry name" value="MTHFS_bact"/>
    <property type="match status" value="1"/>
</dbReference>
<dbReference type="GO" id="GO:0009396">
    <property type="term" value="P:folic acid-containing compound biosynthetic process"/>
    <property type="evidence" value="ECO:0007669"/>
    <property type="project" value="TreeGrafter"/>
</dbReference>
<dbReference type="PANTHER" id="PTHR23407:SF10">
    <property type="entry name" value="5-FORMYLTETRAHYDROFOLATE CYCLO-LIGASE, MITOCHONDRIAL-LIKE ISOFORM X1"/>
    <property type="match status" value="1"/>
</dbReference>
<keyword evidence="1" id="KW-0067">ATP-binding</keyword>
<gene>
    <name evidence="2" type="ORF">CIPAW_05G143400</name>
</gene>
<comment type="similarity">
    <text evidence="1">Belongs to the 5-formyltetrahydrofolate cyclo-ligase family.</text>
</comment>
<keyword evidence="1" id="KW-0547">Nucleotide-binding</keyword>
<keyword evidence="1" id="KW-0479">Metal-binding</keyword>
<protein>
    <recommendedName>
        <fullName evidence="1">5-formyltetrahydrofolate cyclo-ligase</fullName>
        <ecNumber evidence="1">6.3.3.2</ecNumber>
    </recommendedName>
</protein>
<dbReference type="Proteomes" id="UP000811609">
    <property type="component" value="Chromosome 5"/>
</dbReference>
<reference evidence="2" key="1">
    <citation type="submission" date="2020-12" db="EMBL/GenBank/DDBJ databases">
        <title>WGS assembly of Carya illinoinensis cv. Pawnee.</title>
        <authorList>
            <person name="Platts A."/>
            <person name="Shu S."/>
            <person name="Wright S."/>
            <person name="Barry K."/>
            <person name="Edger P."/>
            <person name="Pires J.C."/>
            <person name="Schmutz J."/>
        </authorList>
    </citation>
    <scope>NUCLEOTIDE SEQUENCE</scope>
    <source>
        <tissue evidence="2">Leaf</tissue>
    </source>
</reference>
<evidence type="ECO:0000313" key="3">
    <source>
        <dbReference type="Proteomes" id="UP000811609"/>
    </source>
</evidence>
<organism evidence="2 3">
    <name type="scientific">Carya illinoinensis</name>
    <name type="common">Pecan</name>
    <dbReference type="NCBI Taxonomy" id="32201"/>
    <lineage>
        <taxon>Eukaryota</taxon>
        <taxon>Viridiplantae</taxon>
        <taxon>Streptophyta</taxon>
        <taxon>Embryophyta</taxon>
        <taxon>Tracheophyta</taxon>
        <taxon>Spermatophyta</taxon>
        <taxon>Magnoliopsida</taxon>
        <taxon>eudicotyledons</taxon>
        <taxon>Gunneridae</taxon>
        <taxon>Pentapetalae</taxon>
        <taxon>rosids</taxon>
        <taxon>fabids</taxon>
        <taxon>Fagales</taxon>
        <taxon>Juglandaceae</taxon>
        <taxon>Carya</taxon>
    </lineage>
</organism>
<sequence length="262" mass="29582">MTTNNDPREVEAIFQRKRSLRSKLRKELQNMDPIRRSEEDIAIQSIVLGAPWFQASKILCAYISCAALREVDTSRIISEVLSKPVEDQKKLYVPRVEDRNSNMRMLRISNVNDLTANSMHILEPSLVDSDGKQREDVMEVGDPLDLFILPGLVFDKSGRRLGRGGGYYDLFLAKYQELAKKKKWKQPLHVALSYSLQIVKEGDIAVTSNDVPVDALVSPAGYIPISQVASDSGKSRQYTYPAMIFAVGTYFNVILELEHISM</sequence>